<comment type="caution">
    <text evidence="1">The sequence shown here is derived from an EMBL/GenBank/DDBJ whole genome shotgun (WGS) entry which is preliminary data.</text>
</comment>
<reference evidence="1" key="1">
    <citation type="submission" date="2017-04" db="EMBL/GenBank/DDBJ databases">
        <authorList>
            <person name="Varghese N."/>
            <person name="Submissions S."/>
        </authorList>
    </citation>
    <scope>NUCLEOTIDE SEQUENCE</scope>
    <source>
        <strain evidence="1">WTE2008</strain>
    </source>
</reference>
<proteinExistence type="predicted"/>
<protein>
    <submittedName>
        <fullName evidence="1">Uncharacterized protein</fullName>
    </submittedName>
</protein>
<accession>A0AC61PK96</accession>
<evidence type="ECO:0000313" key="1">
    <source>
        <dbReference type="EMBL" id="SMC52400.1"/>
    </source>
</evidence>
<dbReference type="Proteomes" id="UP000192328">
    <property type="component" value="Unassembled WGS sequence"/>
</dbReference>
<sequence length="316" mass="35581">MNRTDIIRSLKSFFSLLLRKTLPLYVLAPAVCLYFLHQPICSAVRASGSAAFLILLAAFGAVLLNWLVYTVIHRKHPSLLVYAYGVFCLLLVDLIEYNAIPAYDPLASSLATIAGCLTFVFLFLLGFWFAARNTRLSRVFAVAAWITIGLLAFFMLFQILRDFESRKATSNTWIALLILIALIPAAFTYRMRSSFRRAMFRHRATGLAAGCIVQLIGETRLDLDGDPVTDYHARIEYTVDDVQYETRAEIYKLTMRWLGKKSLVGQEIAVHYDPANPADAYADRIDRHFLDGLEEDEPEQEAPSEPPADAPEKACL</sequence>
<evidence type="ECO:0000313" key="2">
    <source>
        <dbReference type="Proteomes" id="UP000192328"/>
    </source>
</evidence>
<dbReference type="EMBL" id="FWXZ01000002">
    <property type="protein sequence ID" value="SMC52400.1"/>
    <property type="molecule type" value="Genomic_DNA"/>
</dbReference>
<name>A0AC61PK96_9FIRM</name>
<organism evidence="1 2">
    <name type="scientific">Aristaeella lactis</name>
    <dbReference type="NCBI Taxonomy" id="3046383"/>
    <lineage>
        <taxon>Bacteria</taxon>
        <taxon>Bacillati</taxon>
        <taxon>Bacillota</taxon>
        <taxon>Clostridia</taxon>
        <taxon>Eubacteriales</taxon>
        <taxon>Aristaeellaceae</taxon>
        <taxon>Aristaeella</taxon>
    </lineage>
</organism>
<keyword evidence="2" id="KW-1185">Reference proteome</keyword>
<gene>
    <name evidence="1" type="ORF">SAMN06297397_1222</name>
</gene>